<keyword evidence="1" id="KW-0645">Protease</keyword>
<reference evidence="7" key="1">
    <citation type="submission" date="2020-02" db="EMBL/GenBank/DDBJ databases">
        <authorList>
            <person name="Meier V. D."/>
        </authorList>
    </citation>
    <scope>NUCLEOTIDE SEQUENCE</scope>
    <source>
        <strain evidence="7">AVDCRST_MAG07</strain>
    </source>
</reference>
<evidence type="ECO:0000256" key="1">
    <source>
        <dbReference type="ARBA" id="ARBA00022670"/>
    </source>
</evidence>
<dbReference type="GO" id="GO:0031012">
    <property type="term" value="C:extracellular matrix"/>
    <property type="evidence" value="ECO:0007669"/>
    <property type="project" value="InterPro"/>
</dbReference>
<dbReference type="GO" id="GO:0004222">
    <property type="term" value="F:metalloendopeptidase activity"/>
    <property type="evidence" value="ECO:0007669"/>
    <property type="project" value="InterPro"/>
</dbReference>
<evidence type="ECO:0000256" key="5">
    <source>
        <dbReference type="SAM" id="Phobius"/>
    </source>
</evidence>
<keyword evidence="2" id="KW-0479">Metal-binding</keyword>
<dbReference type="GO" id="GO:0006508">
    <property type="term" value="P:proteolysis"/>
    <property type="evidence" value="ECO:0007669"/>
    <property type="project" value="UniProtKB-KW"/>
</dbReference>
<dbReference type="GO" id="GO:0008270">
    <property type="term" value="F:zinc ion binding"/>
    <property type="evidence" value="ECO:0007669"/>
    <property type="project" value="InterPro"/>
</dbReference>
<dbReference type="AlphaFoldDB" id="A0A6J4LHA6"/>
<keyword evidence="3" id="KW-0378">Hydrolase</keyword>
<keyword evidence="5" id="KW-1133">Transmembrane helix</keyword>
<dbReference type="EMBL" id="CADCUB010000096">
    <property type="protein sequence ID" value="CAA9332892.1"/>
    <property type="molecule type" value="Genomic_DNA"/>
</dbReference>
<evidence type="ECO:0000256" key="2">
    <source>
        <dbReference type="ARBA" id="ARBA00022723"/>
    </source>
</evidence>
<evidence type="ECO:0000313" key="7">
    <source>
        <dbReference type="EMBL" id="CAA9332892.1"/>
    </source>
</evidence>
<sequence>MAGVDGQRWDAWDSLDLDDWAGSGPPEASAAQRAAAAGLTRTLPEPVLDGPAPVRRRRTGRRVLVVLLATGLVLGSWAAGRPGDPLGAPAAAPVGTGGYAFLEEHADGRPVTFDPCQEIHYVVRPDGAPPSGAAMVEQALAELHRATGLVFVDDGLTDEAPAQDRSRPDQWSVRDTRPPVLIAWATEEEWPSLAGTVVGEAGPVSESVAGSVPRYTTGQVVLDAEDLDHPPGDRDGERAVRAVLMHELGHLVGLAHVDDPSQLMYARSGPEVTGFGTGDLRGLHELGSGDCV</sequence>
<proteinExistence type="predicted"/>
<accession>A0A6J4LHA6</accession>
<dbReference type="SUPFAM" id="SSF55486">
    <property type="entry name" value="Metalloproteases ('zincins'), catalytic domain"/>
    <property type="match status" value="1"/>
</dbReference>
<dbReference type="Gene3D" id="3.40.390.10">
    <property type="entry name" value="Collagenase (Catalytic Domain)"/>
    <property type="match status" value="1"/>
</dbReference>
<name>A0A6J4LHA6_9ACTN</name>
<feature type="domain" description="Peptidase M10 metallopeptidase" evidence="6">
    <location>
        <begin position="215"/>
        <end position="267"/>
    </location>
</feature>
<keyword evidence="5" id="KW-0812">Transmembrane</keyword>
<gene>
    <name evidence="7" type="ORF">AVDCRST_MAG07-1866</name>
</gene>
<dbReference type="InterPro" id="IPR001818">
    <property type="entry name" value="Pept_M10_metallopeptidase"/>
</dbReference>
<evidence type="ECO:0000256" key="4">
    <source>
        <dbReference type="ARBA" id="ARBA00022833"/>
    </source>
</evidence>
<dbReference type="Pfam" id="PF00413">
    <property type="entry name" value="Peptidase_M10"/>
    <property type="match status" value="1"/>
</dbReference>
<dbReference type="InterPro" id="IPR024079">
    <property type="entry name" value="MetalloPept_cat_dom_sf"/>
</dbReference>
<evidence type="ECO:0000259" key="6">
    <source>
        <dbReference type="Pfam" id="PF00413"/>
    </source>
</evidence>
<protein>
    <recommendedName>
        <fullName evidence="6">Peptidase M10 metallopeptidase domain-containing protein</fullName>
    </recommendedName>
</protein>
<keyword evidence="4" id="KW-0862">Zinc</keyword>
<evidence type="ECO:0000256" key="3">
    <source>
        <dbReference type="ARBA" id="ARBA00022801"/>
    </source>
</evidence>
<keyword evidence="5" id="KW-0472">Membrane</keyword>
<feature type="transmembrane region" description="Helical" evidence="5">
    <location>
        <begin position="63"/>
        <end position="80"/>
    </location>
</feature>
<organism evidence="7">
    <name type="scientific">uncultured Frankineae bacterium</name>
    <dbReference type="NCBI Taxonomy" id="437475"/>
    <lineage>
        <taxon>Bacteria</taxon>
        <taxon>Bacillati</taxon>
        <taxon>Actinomycetota</taxon>
        <taxon>Actinomycetes</taxon>
        <taxon>Frankiales</taxon>
        <taxon>environmental samples</taxon>
    </lineage>
</organism>